<proteinExistence type="predicted"/>
<reference evidence="3" key="1">
    <citation type="journal article" date="2016" name="Nature">
        <title>The genome of the seagrass Zostera marina reveals angiosperm adaptation to the sea.</title>
        <authorList>
            <person name="Olsen J.L."/>
            <person name="Rouze P."/>
            <person name="Verhelst B."/>
            <person name="Lin Y.-C."/>
            <person name="Bayer T."/>
            <person name="Collen J."/>
            <person name="Dattolo E."/>
            <person name="De Paoli E."/>
            <person name="Dittami S."/>
            <person name="Maumus F."/>
            <person name="Michel G."/>
            <person name="Kersting A."/>
            <person name="Lauritano C."/>
            <person name="Lohaus R."/>
            <person name="Toepel M."/>
            <person name="Tonon T."/>
            <person name="Vanneste K."/>
            <person name="Amirebrahimi M."/>
            <person name="Brakel J."/>
            <person name="Bostroem C."/>
            <person name="Chovatia M."/>
            <person name="Grimwood J."/>
            <person name="Jenkins J.W."/>
            <person name="Jueterbock A."/>
            <person name="Mraz A."/>
            <person name="Stam W.T."/>
            <person name="Tice H."/>
            <person name="Bornberg-Bauer E."/>
            <person name="Green P.J."/>
            <person name="Pearson G.A."/>
            <person name="Procaccini G."/>
            <person name="Duarte C.M."/>
            <person name="Schmutz J."/>
            <person name="Reusch T.B.H."/>
            <person name="Van de Peer Y."/>
        </authorList>
    </citation>
    <scope>NUCLEOTIDE SEQUENCE [LARGE SCALE GENOMIC DNA]</scope>
    <source>
        <strain evidence="3">cv. Finnish</strain>
    </source>
</reference>
<organism evidence="2 3">
    <name type="scientific">Zostera marina</name>
    <name type="common">Eelgrass</name>
    <dbReference type="NCBI Taxonomy" id="29655"/>
    <lineage>
        <taxon>Eukaryota</taxon>
        <taxon>Viridiplantae</taxon>
        <taxon>Streptophyta</taxon>
        <taxon>Embryophyta</taxon>
        <taxon>Tracheophyta</taxon>
        <taxon>Spermatophyta</taxon>
        <taxon>Magnoliopsida</taxon>
        <taxon>Liliopsida</taxon>
        <taxon>Zosteraceae</taxon>
        <taxon>Zostera</taxon>
    </lineage>
</organism>
<protein>
    <submittedName>
        <fullName evidence="2">Uncharacterized protein</fullName>
    </submittedName>
</protein>
<evidence type="ECO:0000256" key="1">
    <source>
        <dbReference type="SAM" id="MobiDB-lite"/>
    </source>
</evidence>
<dbReference type="InterPro" id="IPR022251">
    <property type="entry name" value="DUF3774_wound-induced"/>
</dbReference>
<feature type="region of interest" description="Disordered" evidence="1">
    <location>
        <begin position="39"/>
        <end position="69"/>
    </location>
</feature>
<keyword evidence="3" id="KW-1185">Reference proteome</keyword>
<dbReference type="Pfam" id="PF12609">
    <property type="entry name" value="DUF3774"/>
    <property type="match status" value="1"/>
</dbReference>
<feature type="compositionally biased region" description="Basic and acidic residues" evidence="1">
    <location>
        <begin position="59"/>
        <end position="69"/>
    </location>
</feature>
<dbReference type="Proteomes" id="UP000036987">
    <property type="component" value="Unassembled WGS sequence"/>
</dbReference>
<comment type="caution">
    <text evidence="2">The sequence shown here is derived from an EMBL/GenBank/DDBJ whole genome shotgun (WGS) entry which is preliminary data.</text>
</comment>
<dbReference type="OrthoDB" id="776602at2759"/>
<evidence type="ECO:0000313" key="2">
    <source>
        <dbReference type="EMBL" id="KMZ58024.1"/>
    </source>
</evidence>
<evidence type="ECO:0000313" key="3">
    <source>
        <dbReference type="Proteomes" id="UP000036987"/>
    </source>
</evidence>
<name>A0A0K9NML7_ZOSMR</name>
<sequence length="84" mass="9240">MSSYMSRVWMAASVVVVRERGDQGGTKWKAGLNPCYLVASGEGGDRDERGGRTTGSKIRSGEERRQHAEESLQKAMFVSCWSPS</sequence>
<accession>A0A0K9NML7</accession>
<dbReference type="EMBL" id="LFYR01001978">
    <property type="protein sequence ID" value="KMZ58024.1"/>
    <property type="molecule type" value="Genomic_DNA"/>
</dbReference>
<gene>
    <name evidence="2" type="ORF">ZOSMA_7G00530</name>
</gene>
<dbReference type="AlphaFoldDB" id="A0A0K9NML7"/>